<organism evidence="1 2">
    <name type="scientific">Crocosphaera chwakensis CCY0110</name>
    <dbReference type="NCBI Taxonomy" id="391612"/>
    <lineage>
        <taxon>Bacteria</taxon>
        <taxon>Bacillati</taxon>
        <taxon>Cyanobacteriota</taxon>
        <taxon>Cyanophyceae</taxon>
        <taxon>Oscillatoriophycideae</taxon>
        <taxon>Chroococcales</taxon>
        <taxon>Aphanothecaceae</taxon>
        <taxon>Crocosphaera</taxon>
        <taxon>Crocosphaera chwakensis</taxon>
    </lineage>
</organism>
<proteinExistence type="predicted"/>
<sequence length="88" mass="9665">MTSKCNNPPRDALIHFVFSISREGGGEGKSSVKAWVYISKRSMTCKIPLTPISIPLASKRQASPASYNNTGMPFLLAAWRREPSRVVA</sequence>
<dbReference type="EMBL" id="AAXW01000002">
    <property type="protein sequence ID" value="EAZ93771.1"/>
    <property type="molecule type" value="Genomic_DNA"/>
</dbReference>
<dbReference type="AlphaFoldDB" id="A3IIY9"/>
<protein>
    <submittedName>
        <fullName evidence="1">Uncharacterized protein</fullName>
    </submittedName>
</protein>
<name>A3IIY9_9CHRO</name>
<comment type="caution">
    <text evidence="1">The sequence shown here is derived from an EMBL/GenBank/DDBJ whole genome shotgun (WGS) entry which is preliminary data.</text>
</comment>
<gene>
    <name evidence="1" type="ORF">CY0110_18287</name>
</gene>
<accession>A3IIY9</accession>
<keyword evidence="2" id="KW-1185">Reference proteome</keyword>
<reference evidence="1 2" key="1">
    <citation type="submission" date="2007-03" db="EMBL/GenBank/DDBJ databases">
        <authorList>
            <person name="Stal L."/>
            <person name="Ferriera S."/>
            <person name="Johnson J."/>
            <person name="Kravitz S."/>
            <person name="Beeson K."/>
            <person name="Sutton G."/>
            <person name="Rogers Y.-H."/>
            <person name="Friedman R."/>
            <person name="Frazier M."/>
            <person name="Venter J.C."/>
        </authorList>
    </citation>
    <scope>NUCLEOTIDE SEQUENCE [LARGE SCALE GENOMIC DNA]</scope>
    <source>
        <strain evidence="1 2">CCY0110</strain>
    </source>
</reference>
<evidence type="ECO:0000313" key="1">
    <source>
        <dbReference type="EMBL" id="EAZ93771.1"/>
    </source>
</evidence>
<evidence type="ECO:0000313" key="2">
    <source>
        <dbReference type="Proteomes" id="UP000003781"/>
    </source>
</evidence>
<dbReference type="Proteomes" id="UP000003781">
    <property type="component" value="Unassembled WGS sequence"/>
</dbReference>